<evidence type="ECO:0000313" key="7">
    <source>
        <dbReference type="Proteomes" id="UP000317650"/>
    </source>
</evidence>
<dbReference type="Gene3D" id="1.10.10.60">
    <property type="entry name" value="Homeodomain-like"/>
    <property type="match status" value="1"/>
</dbReference>
<feature type="region of interest" description="Disordered" evidence="4">
    <location>
        <begin position="101"/>
        <end position="127"/>
    </location>
</feature>
<feature type="compositionally biased region" description="Gly residues" evidence="4">
    <location>
        <begin position="419"/>
        <end position="432"/>
    </location>
</feature>
<dbReference type="InterPro" id="IPR044977">
    <property type="entry name" value="RLT1-3"/>
</dbReference>
<feature type="domain" description="Homeobox" evidence="5">
    <location>
        <begin position="18"/>
        <end position="78"/>
    </location>
</feature>
<gene>
    <name evidence="6" type="ORF">C4D60_Mb06t14330</name>
</gene>
<proteinExistence type="predicted"/>
<accession>A0A4S8IN49</accession>
<feature type="compositionally biased region" description="Acidic residues" evidence="4">
    <location>
        <begin position="581"/>
        <end position="595"/>
    </location>
</feature>
<keyword evidence="2 3" id="KW-0238">DNA-binding</keyword>
<feature type="compositionally biased region" description="Basic and acidic residues" evidence="4">
    <location>
        <begin position="596"/>
        <end position="609"/>
    </location>
</feature>
<evidence type="ECO:0000256" key="3">
    <source>
        <dbReference type="RuleBase" id="RU000682"/>
    </source>
</evidence>
<dbReference type="InterPro" id="IPR009057">
    <property type="entry name" value="Homeodomain-like_sf"/>
</dbReference>
<dbReference type="Proteomes" id="UP000317650">
    <property type="component" value="Chromosome 6"/>
</dbReference>
<feature type="region of interest" description="Disordered" evidence="4">
    <location>
        <begin position="305"/>
        <end position="324"/>
    </location>
</feature>
<keyword evidence="2 3" id="KW-0539">Nucleus</keyword>
<evidence type="ECO:0000256" key="2">
    <source>
        <dbReference type="PROSITE-ProRule" id="PRU00108"/>
    </source>
</evidence>
<dbReference type="GO" id="GO:0005634">
    <property type="term" value="C:nucleus"/>
    <property type="evidence" value="ECO:0007669"/>
    <property type="project" value="UniProtKB-SubCell"/>
</dbReference>
<reference evidence="6 7" key="1">
    <citation type="journal article" date="2019" name="Nat. Plants">
        <title>Genome sequencing of Musa balbisiana reveals subgenome evolution and function divergence in polyploid bananas.</title>
        <authorList>
            <person name="Yao X."/>
        </authorList>
    </citation>
    <scope>NUCLEOTIDE SEQUENCE [LARGE SCALE GENOMIC DNA]</scope>
    <source>
        <strain evidence="7">cv. DH-PKW</strain>
        <tissue evidence="6">Leaves</tissue>
    </source>
</reference>
<dbReference type="InterPro" id="IPR001356">
    <property type="entry name" value="HD"/>
</dbReference>
<dbReference type="GO" id="GO:0006357">
    <property type="term" value="P:regulation of transcription by RNA polymerase II"/>
    <property type="evidence" value="ECO:0007669"/>
    <property type="project" value="InterPro"/>
</dbReference>
<evidence type="ECO:0000256" key="4">
    <source>
        <dbReference type="SAM" id="MobiDB-lite"/>
    </source>
</evidence>
<evidence type="ECO:0000256" key="1">
    <source>
        <dbReference type="ARBA" id="ARBA00004123"/>
    </source>
</evidence>
<dbReference type="PANTHER" id="PTHR36968">
    <property type="entry name" value="HOMEOBOX-DDT DOMAIN PROTEIN RLT2"/>
    <property type="match status" value="1"/>
</dbReference>
<comment type="subcellular location">
    <subcellularLocation>
        <location evidence="1 2 3">Nucleus</location>
    </subcellularLocation>
</comment>
<feature type="region of interest" description="Disordered" evidence="4">
    <location>
        <begin position="404"/>
        <end position="438"/>
    </location>
</feature>
<keyword evidence="7" id="KW-1185">Reference proteome</keyword>
<dbReference type="GO" id="GO:0003677">
    <property type="term" value="F:DNA binding"/>
    <property type="evidence" value="ECO:0007669"/>
    <property type="project" value="UniProtKB-UniRule"/>
</dbReference>
<feature type="region of interest" description="Disordered" evidence="4">
    <location>
        <begin position="581"/>
        <end position="611"/>
    </location>
</feature>
<dbReference type="STRING" id="52838.A0A4S8IN49"/>
<dbReference type="SMART" id="SM00389">
    <property type="entry name" value="HOX"/>
    <property type="match status" value="1"/>
</dbReference>
<dbReference type="PANTHER" id="PTHR36968:SF5">
    <property type="entry name" value="HOMEOBOX-DDT DOMAIN PROTEIN RLT2"/>
    <property type="match status" value="1"/>
</dbReference>
<evidence type="ECO:0000313" key="6">
    <source>
        <dbReference type="EMBL" id="THU49891.1"/>
    </source>
</evidence>
<organism evidence="6 7">
    <name type="scientific">Musa balbisiana</name>
    <name type="common">Banana</name>
    <dbReference type="NCBI Taxonomy" id="52838"/>
    <lineage>
        <taxon>Eukaryota</taxon>
        <taxon>Viridiplantae</taxon>
        <taxon>Streptophyta</taxon>
        <taxon>Embryophyta</taxon>
        <taxon>Tracheophyta</taxon>
        <taxon>Spermatophyta</taxon>
        <taxon>Magnoliopsida</taxon>
        <taxon>Liliopsida</taxon>
        <taxon>Zingiberales</taxon>
        <taxon>Musaceae</taxon>
        <taxon>Musa</taxon>
    </lineage>
</organism>
<sequence length="661" mass="72988">MEHGEGNGEKKLLEAGFGASEVKKQWKNPLQVQILENAYAVAPNPSAAMKEELAKLTGLDYKQVQYWFGNRRYMDRHGPRRYRTRNEGDGKFLNFAAVSSSGLSSSSTSFADPVAGTESSSSRRNSEMLQHLVPERLAQLFTQMQDQQSVTAHVEKKLGHALRADGPILGVEFKPLPPGAFGAPLAQQRSSLWPCDDKVTERPTIKSIKAATSLPMSDCCLMTKFSNEGTDISTRDFDALNPDGSPRVVEEYQLFPMQPSWLDSYERVKQACCPLSPVNTLNNEVLTSAEGQTVSEYVSAASAFTPRGQLSDSTNQSQQGKQMTISSTLNGHQKAPDHLYRSSASDSQDKNHPATRLDNQFPSSDQIITCNANELRREKIHSSGSTSDNGNQKHDLTEVQKIVDAKKERDSGVPDVGHGDPGPGGHGQGGEGSSHLQMGLGENHISAVVAFKEVENKNFNKLTFHIRSVIGMDIAVIFSITDTGDTRVSYFSNTGRCVRPLIAEWNEREKKAVYIDNDNESSLSWSTGSDSTCSDGLMIRHYGTENGRHYAQTNSVDPCDIDIKNDDIHEDHNRQEVVDVDLNVEDDEDETDDEDSNMKEESKDKKMENPPENIQALQYSVNRRISVTVIYIVEIYQVGLQGRGSLFTVSGMITRPKALGS</sequence>
<evidence type="ECO:0000259" key="5">
    <source>
        <dbReference type="PROSITE" id="PS50071"/>
    </source>
</evidence>
<dbReference type="CDD" id="cd00086">
    <property type="entry name" value="homeodomain"/>
    <property type="match status" value="1"/>
</dbReference>
<feature type="compositionally biased region" description="Polar residues" evidence="4">
    <location>
        <begin position="308"/>
        <end position="324"/>
    </location>
</feature>
<feature type="DNA-binding region" description="Homeobox" evidence="2">
    <location>
        <begin position="20"/>
        <end position="79"/>
    </location>
</feature>
<feature type="region of interest" description="Disordered" evidence="4">
    <location>
        <begin position="329"/>
        <end position="365"/>
    </location>
</feature>
<dbReference type="AlphaFoldDB" id="A0A4S8IN49"/>
<comment type="caution">
    <text evidence="6">The sequence shown here is derived from an EMBL/GenBank/DDBJ whole genome shotgun (WGS) entry which is preliminary data.</text>
</comment>
<name>A0A4S8IN49_MUSBA</name>
<keyword evidence="2 3" id="KW-0371">Homeobox</keyword>
<dbReference type="PROSITE" id="PS50071">
    <property type="entry name" value="HOMEOBOX_2"/>
    <property type="match status" value="1"/>
</dbReference>
<dbReference type="SUPFAM" id="SSF46689">
    <property type="entry name" value="Homeodomain-like"/>
    <property type="match status" value="1"/>
</dbReference>
<dbReference type="Pfam" id="PF00046">
    <property type="entry name" value="Homeodomain"/>
    <property type="match status" value="1"/>
</dbReference>
<protein>
    <recommendedName>
        <fullName evidence="5">Homeobox domain-containing protein</fullName>
    </recommendedName>
</protein>
<dbReference type="EMBL" id="PYDT01000009">
    <property type="protein sequence ID" value="THU49891.1"/>
    <property type="molecule type" value="Genomic_DNA"/>
</dbReference>